<dbReference type="Proteomes" id="UP000632273">
    <property type="component" value="Unassembled WGS sequence"/>
</dbReference>
<name>A0ABQ1UMW1_9BACT</name>
<evidence type="ECO:0000313" key="1">
    <source>
        <dbReference type="EMBL" id="GGF21229.1"/>
    </source>
</evidence>
<dbReference type="CDD" id="cd00038">
    <property type="entry name" value="CAP_ED"/>
    <property type="match status" value="1"/>
</dbReference>
<dbReference type="SUPFAM" id="SSF51206">
    <property type="entry name" value="cAMP-binding domain-like"/>
    <property type="match status" value="1"/>
</dbReference>
<dbReference type="InterPro" id="IPR000595">
    <property type="entry name" value="cNMP-bd_dom"/>
</dbReference>
<comment type="caution">
    <text evidence="1">The sequence shown here is derived from an EMBL/GenBank/DDBJ whole genome shotgun (WGS) entry which is preliminary data.</text>
</comment>
<keyword evidence="2" id="KW-1185">Reference proteome</keyword>
<evidence type="ECO:0000313" key="2">
    <source>
        <dbReference type="Proteomes" id="UP000632273"/>
    </source>
</evidence>
<accession>A0ABQ1UMW1</accession>
<gene>
    <name evidence="1" type="ORF">GCM10011383_36120</name>
</gene>
<dbReference type="InterPro" id="IPR014710">
    <property type="entry name" value="RmlC-like_jellyroll"/>
</dbReference>
<reference evidence="2" key="1">
    <citation type="journal article" date="2019" name="Int. J. Syst. Evol. Microbiol.">
        <title>The Global Catalogue of Microorganisms (GCM) 10K type strain sequencing project: providing services to taxonomists for standard genome sequencing and annotation.</title>
        <authorList>
            <consortium name="The Broad Institute Genomics Platform"/>
            <consortium name="The Broad Institute Genome Sequencing Center for Infectious Disease"/>
            <person name="Wu L."/>
            <person name="Ma J."/>
        </authorList>
    </citation>
    <scope>NUCLEOTIDE SEQUENCE [LARGE SCALE GENOMIC DNA]</scope>
    <source>
        <strain evidence="2">CGMCC 1.15197</strain>
    </source>
</reference>
<dbReference type="Gene3D" id="2.60.120.10">
    <property type="entry name" value="Jelly Rolls"/>
    <property type="match status" value="1"/>
</dbReference>
<sequence>MVPHSTNSLAMYERLRAYFQNKLAMSEAQFEAIKQVLTPKSVRKHELVVWQGEVERHGAFVVKGCLRSYVVADKKGKEHIIQFAPENWWISDQHSMLRGLPAMFSIDAVEDAEVLLFGPDFFPLLQTLGSDFQAFFHTLLQNSMAAMQRRLISTLSATAEERYLEFLQMYPTLVQRLPQRMIAAYLGVTPESLSRIRKELARS</sequence>
<dbReference type="EMBL" id="BMHT01000007">
    <property type="protein sequence ID" value="GGF21229.1"/>
    <property type="molecule type" value="Genomic_DNA"/>
</dbReference>
<dbReference type="InterPro" id="IPR018490">
    <property type="entry name" value="cNMP-bd_dom_sf"/>
</dbReference>
<proteinExistence type="predicted"/>
<organism evidence="1 2">
    <name type="scientific">Hymenobacter cavernae</name>
    <dbReference type="NCBI Taxonomy" id="2044852"/>
    <lineage>
        <taxon>Bacteria</taxon>
        <taxon>Pseudomonadati</taxon>
        <taxon>Bacteroidota</taxon>
        <taxon>Cytophagia</taxon>
        <taxon>Cytophagales</taxon>
        <taxon>Hymenobacteraceae</taxon>
        <taxon>Hymenobacter</taxon>
    </lineage>
</organism>
<protein>
    <submittedName>
        <fullName evidence="1">Cyclic nucleotide-binding protein</fullName>
    </submittedName>
</protein>